<feature type="region of interest" description="Disordered" evidence="2">
    <location>
        <begin position="95"/>
        <end position="144"/>
    </location>
</feature>
<dbReference type="GeneID" id="20803643"/>
<feature type="compositionally biased region" description="Polar residues" evidence="2">
    <location>
        <begin position="189"/>
        <end position="210"/>
    </location>
</feature>
<feature type="compositionally biased region" description="Polar residues" evidence="2">
    <location>
        <begin position="112"/>
        <end position="126"/>
    </location>
</feature>
<dbReference type="EMBL" id="KI913116">
    <property type="protein sequence ID" value="ETV86451.1"/>
    <property type="molecule type" value="Genomic_DNA"/>
</dbReference>
<feature type="coiled-coil region" evidence="1">
    <location>
        <begin position="394"/>
        <end position="428"/>
    </location>
</feature>
<dbReference type="RefSeq" id="XP_009823250.1">
    <property type="nucleotide sequence ID" value="XM_009824948.1"/>
</dbReference>
<dbReference type="VEuPathDB" id="FungiDB:H257_01647"/>
<accession>W4H4B7</accession>
<proteinExistence type="predicted"/>
<name>W4H4B7_APHAT</name>
<keyword evidence="1" id="KW-0175">Coiled coil</keyword>
<evidence type="ECO:0000313" key="3">
    <source>
        <dbReference type="EMBL" id="ETV86451.1"/>
    </source>
</evidence>
<evidence type="ECO:0000256" key="1">
    <source>
        <dbReference type="SAM" id="Coils"/>
    </source>
</evidence>
<sequence>MAAPGSSTTRARLNLDDSLRLVHDILDEDQSFLEYLHDENMSKRDRLHHQLQTPKAPPPPSIRPEHYINDTCHELQHDLQQIESELYFYDSMKQKPSSANATGRTRRGSAALLTTGTARPTQSTRQPGPAPKARAANPSNPTIATSFDSLLAKLQRDYEHDQTAHVAAQSRIQARVVAAHKGAMVFGDFQTQPNGSLSQPTVEDPNCSSRQDNDRPNKVPTDVCDLDQVEFDRGDPNWSKLPPPNQPPNPPQEPSRLRSTSMQALRDAYSTAIDQKAEAAVLDGRHKQAQAVESVLERSQIRKRLAVAKLQEVCDRDTHDVVEATKAELGQEHHAELAAVQDEWMAKRRHELNEVLVDSERRLDREKKNVAEKFQLETDVKRAALQRELELDRASALREIEQTFQGELEALEDRLRHVVAEELQAKRQQVATALLVREEELLQQGRTQALAMHQANEHADVAKLQDALQMGSKLRLQQLRDRLDGQRAAKLAEIERVANDTLERSLEQLRNEHDGETNTYVHTTQDRLRQVHDREVESLRQALAIDETRSLNDVTAQLRTNHLQRVQRIRDDHERQRSERLVQLQQTYEAEYLLRMEVLEDELNAKLTADMNDRAADHAHALQKQMATCKQHFADLTTRLSSEMHFLFQVSNNPTISSRSNERNRQPTESKEADVVDKLHTLGVTSRDVHKWVHALSSEYYDLCDQHAVLVESLRQASAQTSTWKQKAATNEVALTRLQAKLDKAIADVHDKTRLCQRLYKANEQLLKQLPTSPP</sequence>
<dbReference type="OrthoDB" id="78712at2759"/>
<dbReference type="STRING" id="112090.W4H4B7"/>
<feature type="coiled-coil region" evidence="1">
    <location>
        <begin position="492"/>
        <end position="519"/>
    </location>
</feature>
<dbReference type="AlphaFoldDB" id="W4H4B7"/>
<protein>
    <submittedName>
        <fullName evidence="3">Uncharacterized protein</fullName>
    </submittedName>
</protein>
<evidence type="ECO:0000256" key="2">
    <source>
        <dbReference type="SAM" id="MobiDB-lite"/>
    </source>
</evidence>
<gene>
    <name evidence="3" type="ORF">H257_01647</name>
</gene>
<reference evidence="3" key="1">
    <citation type="submission" date="2013-12" db="EMBL/GenBank/DDBJ databases">
        <title>The Genome Sequence of Aphanomyces astaci APO3.</title>
        <authorList>
            <consortium name="The Broad Institute Genomics Platform"/>
            <person name="Russ C."/>
            <person name="Tyler B."/>
            <person name="van West P."/>
            <person name="Dieguez-Uribeondo J."/>
            <person name="Young S.K."/>
            <person name="Zeng Q."/>
            <person name="Gargeya S."/>
            <person name="Fitzgerald M."/>
            <person name="Abouelleil A."/>
            <person name="Alvarado L."/>
            <person name="Chapman S.B."/>
            <person name="Gainer-Dewar J."/>
            <person name="Goldberg J."/>
            <person name="Griggs A."/>
            <person name="Gujja S."/>
            <person name="Hansen M."/>
            <person name="Howarth C."/>
            <person name="Imamovic A."/>
            <person name="Ireland A."/>
            <person name="Larimer J."/>
            <person name="McCowan C."/>
            <person name="Murphy C."/>
            <person name="Pearson M."/>
            <person name="Poon T.W."/>
            <person name="Priest M."/>
            <person name="Roberts A."/>
            <person name="Saif S."/>
            <person name="Shea T."/>
            <person name="Sykes S."/>
            <person name="Wortman J."/>
            <person name="Nusbaum C."/>
            <person name="Birren B."/>
        </authorList>
    </citation>
    <scope>NUCLEOTIDE SEQUENCE [LARGE SCALE GENOMIC DNA]</scope>
    <source>
        <strain evidence="3">APO3</strain>
    </source>
</reference>
<organism evidence="3">
    <name type="scientific">Aphanomyces astaci</name>
    <name type="common">Crayfish plague agent</name>
    <dbReference type="NCBI Taxonomy" id="112090"/>
    <lineage>
        <taxon>Eukaryota</taxon>
        <taxon>Sar</taxon>
        <taxon>Stramenopiles</taxon>
        <taxon>Oomycota</taxon>
        <taxon>Saprolegniomycetes</taxon>
        <taxon>Saprolegniales</taxon>
        <taxon>Verrucalvaceae</taxon>
        <taxon>Aphanomyces</taxon>
    </lineage>
</organism>
<feature type="compositionally biased region" description="Pro residues" evidence="2">
    <location>
        <begin position="241"/>
        <end position="253"/>
    </location>
</feature>
<feature type="region of interest" description="Disordered" evidence="2">
    <location>
        <begin position="189"/>
        <end position="260"/>
    </location>
</feature>